<feature type="transmembrane region" description="Helical" evidence="1">
    <location>
        <begin position="12"/>
        <end position="37"/>
    </location>
</feature>
<dbReference type="EMBL" id="QTJU01000012">
    <property type="protein sequence ID" value="RFM26031.1"/>
    <property type="molecule type" value="Genomic_DNA"/>
</dbReference>
<dbReference type="Proteomes" id="UP000261284">
    <property type="component" value="Unassembled WGS sequence"/>
</dbReference>
<evidence type="ECO:0000256" key="1">
    <source>
        <dbReference type="SAM" id="Phobius"/>
    </source>
</evidence>
<dbReference type="SUPFAM" id="SSF103473">
    <property type="entry name" value="MFS general substrate transporter"/>
    <property type="match status" value="1"/>
</dbReference>
<keyword evidence="1" id="KW-0472">Membrane</keyword>
<keyword evidence="1" id="KW-1133">Transmembrane helix</keyword>
<organism evidence="2 3">
    <name type="scientific">Deminuibacter soli</name>
    <dbReference type="NCBI Taxonomy" id="2291815"/>
    <lineage>
        <taxon>Bacteria</taxon>
        <taxon>Pseudomonadati</taxon>
        <taxon>Bacteroidota</taxon>
        <taxon>Chitinophagia</taxon>
        <taxon>Chitinophagales</taxon>
        <taxon>Chitinophagaceae</taxon>
        <taxon>Deminuibacter</taxon>
    </lineage>
</organism>
<dbReference type="InterPro" id="IPR036259">
    <property type="entry name" value="MFS_trans_sf"/>
</dbReference>
<protein>
    <recommendedName>
        <fullName evidence="4">MFS transporter</fullName>
    </recommendedName>
</protein>
<feature type="transmembrane region" description="Helical" evidence="1">
    <location>
        <begin position="268"/>
        <end position="290"/>
    </location>
</feature>
<feature type="transmembrane region" description="Helical" evidence="1">
    <location>
        <begin position="302"/>
        <end position="320"/>
    </location>
</feature>
<feature type="transmembrane region" description="Helical" evidence="1">
    <location>
        <begin position="57"/>
        <end position="76"/>
    </location>
</feature>
<evidence type="ECO:0000313" key="3">
    <source>
        <dbReference type="Proteomes" id="UP000261284"/>
    </source>
</evidence>
<feature type="transmembrane region" description="Helical" evidence="1">
    <location>
        <begin position="88"/>
        <end position="108"/>
    </location>
</feature>
<dbReference type="InterPro" id="IPR043745">
    <property type="entry name" value="DUF5690"/>
</dbReference>
<feature type="transmembrane region" description="Helical" evidence="1">
    <location>
        <begin position="179"/>
        <end position="196"/>
    </location>
</feature>
<gene>
    <name evidence="2" type="ORF">DXN05_22165</name>
</gene>
<dbReference type="OrthoDB" id="182994at2"/>
<keyword evidence="3" id="KW-1185">Reference proteome</keyword>
<dbReference type="Pfam" id="PF18943">
    <property type="entry name" value="DUF5690"/>
    <property type="match status" value="1"/>
</dbReference>
<reference evidence="2 3" key="1">
    <citation type="submission" date="2018-08" db="EMBL/GenBank/DDBJ databases">
        <title>Chitinophagaceae sp. K23C18032701, a novel bacterium isolated from forest soil.</title>
        <authorList>
            <person name="Wang C."/>
        </authorList>
    </citation>
    <scope>NUCLEOTIDE SEQUENCE [LARGE SCALE GENOMIC DNA]</scope>
    <source>
        <strain evidence="2 3">K23C18032701</strain>
    </source>
</reference>
<evidence type="ECO:0008006" key="4">
    <source>
        <dbReference type="Google" id="ProtNLM"/>
    </source>
</evidence>
<feature type="transmembrane region" description="Helical" evidence="1">
    <location>
        <begin position="360"/>
        <end position="382"/>
    </location>
</feature>
<evidence type="ECO:0000313" key="2">
    <source>
        <dbReference type="EMBL" id="RFM26031.1"/>
    </source>
</evidence>
<proteinExistence type="predicted"/>
<keyword evidence="1" id="KW-0812">Transmembrane</keyword>
<dbReference type="RefSeq" id="WP_116849481.1">
    <property type="nucleotide sequence ID" value="NZ_QTJU01000012.1"/>
</dbReference>
<feature type="transmembrane region" description="Helical" evidence="1">
    <location>
        <begin position="326"/>
        <end position="348"/>
    </location>
</feature>
<sequence length="434" mass="48981">MIISRKLQQQLTTAPAWLVSTFAAVCSFGVYCCMYAFRKPFTAAGYNTEQFLHIDYKIWLVTAQVIGYMLSKFYGIRFISSMKGDKRAPSIILLITWSWLALLLFAITPAPYNIVFLLLNGFPLGMVWGLVFSFLEGRRATEYMGAVLSVSFIFSSGIVKTVGKYILLNWHVSEWWMPFYTGALFFVPMLLFTWLLNHMPAPTAADVSARSERKPMTKTERSAFLQTYLPGLTVIITTYVLLTVLRDFRDNFANELWNELGYGNQPSIFAATEVPISIVVLLCMSFLIMVKSNIKAFIINHYIIMGGYVLALVSTLLFSHQQVNGAVWIMLVGAGLYLSYVPFNCLYFERMIASYRIKGNVGFVMYVADSFGYLGSVAVLFIKQFTGLHVSWTTFFTNAVIVISILGVAGTIAAMLYFRKKYHSSQIQMGTSYA</sequence>
<feature type="transmembrane region" description="Helical" evidence="1">
    <location>
        <begin position="223"/>
        <end position="248"/>
    </location>
</feature>
<accession>A0A3E1NDW4</accession>
<comment type="caution">
    <text evidence="2">The sequence shown here is derived from an EMBL/GenBank/DDBJ whole genome shotgun (WGS) entry which is preliminary data.</text>
</comment>
<dbReference type="AlphaFoldDB" id="A0A3E1NDW4"/>
<feature type="transmembrane region" description="Helical" evidence="1">
    <location>
        <begin position="147"/>
        <end position="167"/>
    </location>
</feature>
<name>A0A3E1NDW4_9BACT</name>
<feature type="transmembrane region" description="Helical" evidence="1">
    <location>
        <begin position="114"/>
        <end position="135"/>
    </location>
</feature>
<feature type="transmembrane region" description="Helical" evidence="1">
    <location>
        <begin position="394"/>
        <end position="418"/>
    </location>
</feature>